<dbReference type="EMBL" id="CP000386">
    <property type="protein sequence ID" value="ABG06040.1"/>
    <property type="molecule type" value="Genomic_DNA"/>
</dbReference>
<dbReference type="InterPro" id="IPR003953">
    <property type="entry name" value="FAD-dep_OxRdtase_2_FAD-bd"/>
</dbReference>
<dbReference type="GO" id="GO:0033765">
    <property type="term" value="F:steroid dehydrogenase activity, acting on the CH-CH group of donors"/>
    <property type="evidence" value="ECO:0007669"/>
    <property type="project" value="UniProtKB-ARBA"/>
</dbReference>
<feature type="compositionally biased region" description="Basic and acidic residues" evidence="5">
    <location>
        <begin position="415"/>
        <end position="430"/>
    </location>
</feature>
<dbReference type="SUPFAM" id="SSF51905">
    <property type="entry name" value="FAD/NAD(P)-binding domain"/>
    <property type="match status" value="1"/>
</dbReference>
<dbReference type="PhylomeDB" id="Q1ARD8"/>
<dbReference type="eggNOG" id="COG1053">
    <property type="taxonomic scope" value="Bacteria"/>
</dbReference>
<dbReference type="Proteomes" id="UP000006637">
    <property type="component" value="Chromosome"/>
</dbReference>
<dbReference type="PANTHER" id="PTHR43400">
    <property type="entry name" value="FUMARATE REDUCTASE"/>
    <property type="match status" value="1"/>
</dbReference>
<dbReference type="PANTHER" id="PTHR43400:SF7">
    <property type="entry name" value="FAD-DEPENDENT OXIDOREDUCTASE 2 FAD BINDING DOMAIN-CONTAINING PROTEIN"/>
    <property type="match status" value="1"/>
</dbReference>
<evidence type="ECO:0000256" key="5">
    <source>
        <dbReference type="SAM" id="MobiDB-lite"/>
    </source>
</evidence>
<name>Q1ARD8_RUBXD</name>
<evidence type="ECO:0000259" key="6">
    <source>
        <dbReference type="Pfam" id="PF00890"/>
    </source>
</evidence>
<feature type="region of interest" description="Disordered" evidence="5">
    <location>
        <begin position="415"/>
        <end position="434"/>
    </location>
</feature>
<keyword evidence="3" id="KW-0274">FAD</keyword>
<accession>Q1ARD8</accession>
<evidence type="ECO:0000256" key="4">
    <source>
        <dbReference type="ARBA" id="ARBA00023002"/>
    </source>
</evidence>
<feature type="domain" description="FAD-dependent oxidoreductase 2 FAD-binding" evidence="6">
    <location>
        <begin position="33"/>
        <end position="499"/>
    </location>
</feature>
<comment type="cofactor">
    <cofactor evidence="1">
        <name>FAD</name>
        <dbReference type="ChEBI" id="CHEBI:57692"/>
    </cofactor>
</comment>
<sequence>MYTSCILNEGWLEGKPLGLRIGEEREDMARRYDVVVVGGGNAAFCAAQAARERGARVILLEKAPEGWLGGNSYFTAGAFRVTFGGLDDLRPLLHESDEEMLSRTELPPYTAEDFMSDMERVTEGRCDPHLAGIMVEESGDIARWLRDKGIRWRLMYDRQAFEVDGRLRFWGGLVLGTVGGGKGLIEQHLASARRSGVEVRCSFAVKRLLRDHSGAVVGVEGEGPEGLEAVEAGAVVLACGGFESSAEMRSRHLGPQWAAAKVRGTPYNTGEGLEMALEVGAEPYGDWSGCHSIAWDAAAPPTGDRKLTNRYSKQSYPLGIVVNSEGRRFLDEGADFRNYTYARYGAEILRQPGGVAYQLFDAKTEPLLRKDEYDAPGVSRFQAGSIGELADHMRVDREGLERTVREFNAAVRPGRFDPSVKDGKRTEGIEPPKSNWALPLDTPPYYGFAVTCGITFTFGGLHVDGDARVLDTSRRPIPGLHAAGELVGGLFYHNYPGGSGLTSGAVFGRRAGHAAAAFAGGRAG</sequence>
<protein>
    <submittedName>
        <fullName evidence="7">Fumarate reductase/succinate dehydrogenase flavoprotein-like protein</fullName>
    </submittedName>
</protein>
<evidence type="ECO:0000256" key="1">
    <source>
        <dbReference type="ARBA" id="ARBA00001974"/>
    </source>
</evidence>
<keyword evidence="4" id="KW-0560">Oxidoreductase</keyword>
<dbReference type="STRING" id="266117.Rxyl_3133"/>
<dbReference type="Pfam" id="PF00890">
    <property type="entry name" value="FAD_binding_2"/>
    <property type="match status" value="1"/>
</dbReference>
<proteinExistence type="predicted"/>
<gene>
    <name evidence="7" type="ordered locus">Rxyl_3133</name>
</gene>
<dbReference type="InterPro" id="IPR027477">
    <property type="entry name" value="Succ_DH/fumarate_Rdtase_cat_sf"/>
</dbReference>
<evidence type="ECO:0000313" key="7">
    <source>
        <dbReference type="EMBL" id="ABG06040.1"/>
    </source>
</evidence>
<dbReference type="KEGG" id="rxy:Rxyl_3133"/>
<reference evidence="7 8" key="1">
    <citation type="submission" date="2006-06" db="EMBL/GenBank/DDBJ databases">
        <title>Complete sequence of Rubrobacter xylanophilus DSM 9941.</title>
        <authorList>
            <consortium name="US DOE Joint Genome Institute"/>
            <person name="Copeland A."/>
            <person name="Lucas S."/>
            <person name="Lapidus A."/>
            <person name="Barry K."/>
            <person name="Detter J.C."/>
            <person name="Glavina del Rio T."/>
            <person name="Hammon N."/>
            <person name="Israni S."/>
            <person name="Dalin E."/>
            <person name="Tice H."/>
            <person name="Pitluck S."/>
            <person name="Munk A.C."/>
            <person name="Brettin T."/>
            <person name="Bruce D."/>
            <person name="Han C."/>
            <person name="Tapia R."/>
            <person name="Gilna P."/>
            <person name="Schmutz J."/>
            <person name="Larimer F."/>
            <person name="Land M."/>
            <person name="Hauser L."/>
            <person name="Kyrpides N."/>
            <person name="Lykidis A."/>
            <person name="da Costa M.S."/>
            <person name="Rainey F.A."/>
            <person name="Empadinhas N."/>
            <person name="Jolivet E."/>
            <person name="Battista J.R."/>
            <person name="Richardson P."/>
        </authorList>
    </citation>
    <scope>NUCLEOTIDE SEQUENCE [LARGE SCALE GENOMIC DNA]</scope>
    <source>
        <strain evidence="8">DSM 9941 / NBRC 16129 / PRD-1</strain>
    </source>
</reference>
<dbReference type="InterPro" id="IPR036188">
    <property type="entry name" value="FAD/NAD-bd_sf"/>
</dbReference>
<dbReference type="Gene3D" id="3.50.50.60">
    <property type="entry name" value="FAD/NAD(P)-binding domain"/>
    <property type="match status" value="1"/>
</dbReference>
<evidence type="ECO:0000313" key="8">
    <source>
        <dbReference type="Proteomes" id="UP000006637"/>
    </source>
</evidence>
<dbReference type="PRINTS" id="PR00411">
    <property type="entry name" value="PNDRDTASEI"/>
</dbReference>
<dbReference type="HOGENOM" id="CLU_011398_4_6_11"/>
<dbReference type="Gene3D" id="3.90.700.10">
    <property type="entry name" value="Succinate dehydrogenase/fumarate reductase flavoprotein, catalytic domain"/>
    <property type="match status" value="1"/>
</dbReference>
<evidence type="ECO:0000256" key="2">
    <source>
        <dbReference type="ARBA" id="ARBA00022630"/>
    </source>
</evidence>
<dbReference type="InterPro" id="IPR050315">
    <property type="entry name" value="FAD-oxidoreductase_2"/>
</dbReference>
<dbReference type="SUPFAM" id="SSF56425">
    <property type="entry name" value="Succinate dehydrogenase/fumarate reductase flavoprotein, catalytic domain"/>
    <property type="match status" value="1"/>
</dbReference>
<dbReference type="AlphaFoldDB" id="Q1ARD8"/>
<keyword evidence="8" id="KW-1185">Reference proteome</keyword>
<keyword evidence="2" id="KW-0285">Flavoprotein</keyword>
<evidence type="ECO:0000256" key="3">
    <source>
        <dbReference type="ARBA" id="ARBA00022827"/>
    </source>
</evidence>
<dbReference type="NCBIfam" id="NF006130">
    <property type="entry name" value="PRK08274.1"/>
    <property type="match status" value="1"/>
</dbReference>
<organism evidence="7 8">
    <name type="scientific">Rubrobacter xylanophilus (strain DSM 9941 / JCM 11954 / NBRC 16129 / PRD-1)</name>
    <dbReference type="NCBI Taxonomy" id="266117"/>
    <lineage>
        <taxon>Bacteria</taxon>
        <taxon>Bacillati</taxon>
        <taxon>Actinomycetota</taxon>
        <taxon>Rubrobacteria</taxon>
        <taxon>Rubrobacterales</taxon>
        <taxon>Rubrobacteraceae</taxon>
        <taxon>Rubrobacter</taxon>
    </lineage>
</organism>